<evidence type="ECO:0000256" key="1">
    <source>
        <dbReference type="ARBA" id="ARBA00004613"/>
    </source>
</evidence>
<dbReference type="PANTHER" id="PTHR11475">
    <property type="entry name" value="OXIDASE/PEROXIDASE"/>
    <property type="match status" value="1"/>
</dbReference>
<feature type="binding site" description="axial binding residue" evidence="7">
    <location>
        <position position="491"/>
    </location>
    <ligand>
        <name>heme b</name>
        <dbReference type="ChEBI" id="CHEBI:60344"/>
    </ligand>
    <ligandPart>
        <name>Fe</name>
        <dbReference type="ChEBI" id="CHEBI:18248"/>
    </ligandPart>
</feature>
<keyword evidence="6" id="KW-0325">Glycoprotein</keyword>
<dbReference type="PRINTS" id="PR00457">
    <property type="entry name" value="ANPEROXIDASE"/>
</dbReference>
<dbReference type="GO" id="GO:0006979">
    <property type="term" value="P:response to oxidative stress"/>
    <property type="evidence" value="ECO:0007669"/>
    <property type="project" value="InterPro"/>
</dbReference>
<evidence type="ECO:0000256" key="6">
    <source>
        <dbReference type="ARBA" id="ARBA00023180"/>
    </source>
</evidence>
<keyword evidence="7" id="KW-0408">Iron</keyword>
<keyword evidence="4 7" id="KW-0349">Heme</keyword>
<keyword evidence="2" id="KW-0964">Secreted</keyword>
<dbReference type="Proteomes" id="UP000198287">
    <property type="component" value="Unassembled WGS sequence"/>
</dbReference>
<dbReference type="AlphaFoldDB" id="A0A226DH01"/>
<evidence type="ECO:0000256" key="5">
    <source>
        <dbReference type="ARBA" id="ARBA00022729"/>
    </source>
</evidence>
<keyword evidence="3 9" id="KW-0575">Peroxidase</keyword>
<keyword evidence="3 9" id="KW-0560">Oxidoreductase</keyword>
<dbReference type="GO" id="GO:0004601">
    <property type="term" value="F:peroxidase activity"/>
    <property type="evidence" value="ECO:0007669"/>
    <property type="project" value="UniProtKB-KW"/>
</dbReference>
<dbReference type="Gene3D" id="1.10.640.10">
    <property type="entry name" value="Haem peroxidase domain superfamily, animal type"/>
    <property type="match status" value="1"/>
</dbReference>
<dbReference type="PROSITE" id="PS50292">
    <property type="entry name" value="PEROXIDASE_3"/>
    <property type="match status" value="1"/>
</dbReference>
<feature type="signal peptide" evidence="8">
    <location>
        <begin position="1"/>
        <end position="24"/>
    </location>
</feature>
<accession>A0A226DH01</accession>
<dbReference type="GO" id="GO:0005576">
    <property type="term" value="C:extracellular region"/>
    <property type="evidence" value="ECO:0007669"/>
    <property type="project" value="UniProtKB-SubCell"/>
</dbReference>
<dbReference type="CDD" id="cd09823">
    <property type="entry name" value="peroxinectin_like"/>
    <property type="match status" value="1"/>
</dbReference>
<comment type="subcellular location">
    <subcellularLocation>
        <location evidence="1">Secreted</location>
    </subcellularLocation>
</comment>
<dbReference type="OrthoDB" id="823504at2759"/>
<dbReference type="SUPFAM" id="SSF48113">
    <property type="entry name" value="Heme-dependent peroxidases"/>
    <property type="match status" value="1"/>
</dbReference>
<keyword evidence="10" id="KW-1185">Reference proteome</keyword>
<gene>
    <name evidence="9" type="ORF">Fcan01_20547</name>
</gene>
<evidence type="ECO:0000256" key="7">
    <source>
        <dbReference type="PIRSR" id="PIRSR619791-2"/>
    </source>
</evidence>
<reference evidence="9 10" key="1">
    <citation type="submission" date="2015-12" db="EMBL/GenBank/DDBJ databases">
        <title>The genome of Folsomia candida.</title>
        <authorList>
            <person name="Faddeeva A."/>
            <person name="Derks M.F."/>
            <person name="Anvar Y."/>
            <person name="Smit S."/>
            <person name="Van Straalen N."/>
            <person name="Roelofs D."/>
        </authorList>
    </citation>
    <scope>NUCLEOTIDE SEQUENCE [LARGE SCALE GENOMIC DNA]</scope>
    <source>
        <strain evidence="9 10">VU population</strain>
        <tissue evidence="9">Whole body</tissue>
    </source>
</reference>
<evidence type="ECO:0000256" key="2">
    <source>
        <dbReference type="ARBA" id="ARBA00022525"/>
    </source>
</evidence>
<name>A0A226DH01_FOLCA</name>
<evidence type="ECO:0000313" key="10">
    <source>
        <dbReference type="Proteomes" id="UP000198287"/>
    </source>
</evidence>
<dbReference type="FunFam" id="1.10.640.10:FF:000003">
    <property type="entry name" value="chorion peroxidase"/>
    <property type="match status" value="1"/>
</dbReference>
<dbReference type="PANTHER" id="PTHR11475:SF4">
    <property type="entry name" value="CHORION PEROXIDASE"/>
    <property type="match status" value="1"/>
</dbReference>
<organism evidence="9 10">
    <name type="scientific">Folsomia candida</name>
    <name type="common">Springtail</name>
    <dbReference type="NCBI Taxonomy" id="158441"/>
    <lineage>
        <taxon>Eukaryota</taxon>
        <taxon>Metazoa</taxon>
        <taxon>Ecdysozoa</taxon>
        <taxon>Arthropoda</taxon>
        <taxon>Hexapoda</taxon>
        <taxon>Collembola</taxon>
        <taxon>Entomobryomorpha</taxon>
        <taxon>Isotomoidea</taxon>
        <taxon>Isotomidae</taxon>
        <taxon>Proisotominae</taxon>
        <taxon>Folsomia</taxon>
    </lineage>
</organism>
<keyword evidence="7" id="KW-0479">Metal-binding</keyword>
<dbReference type="GO" id="GO:0020037">
    <property type="term" value="F:heme binding"/>
    <property type="evidence" value="ECO:0007669"/>
    <property type="project" value="InterPro"/>
</dbReference>
<dbReference type="InterPro" id="IPR010255">
    <property type="entry name" value="Haem_peroxidase_sf"/>
</dbReference>
<dbReference type="InterPro" id="IPR037120">
    <property type="entry name" value="Haem_peroxidase_sf_animal"/>
</dbReference>
<dbReference type="InterPro" id="IPR019791">
    <property type="entry name" value="Haem_peroxidase_animal"/>
</dbReference>
<protein>
    <submittedName>
        <fullName evidence="9">Chorion peroxidase</fullName>
    </submittedName>
</protein>
<comment type="caution">
    <text evidence="9">The sequence shown here is derived from an EMBL/GenBank/DDBJ whole genome shotgun (WGS) entry which is preliminary data.</text>
</comment>
<dbReference type="EMBL" id="LNIX01000019">
    <property type="protein sequence ID" value="OXA44238.1"/>
    <property type="molecule type" value="Genomic_DNA"/>
</dbReference>
<dbReference type="GO" id="GO:0046872">
    <property type="term" value="F:metal ion binding"/>
    <property type="evidence" value="ECO:0007669"/>
    <property type="project" value="UniProtKB-KW"/>
</dbReference>
<evidence type="ECO:0000256" key="4">
    <source>
        <dbReference type="ARBA" id="ARBA00022617"/>
    </source>
</evidence>
<evidence type="ECO:0000256" key="8">
    <source>
        <dbReference type="SAM" id="SignalP"/>
    </source>
</evidence>
<evidence type="ECO:0000256" key="3">
    <source>
        <dbReference type="ARBA" id="ARBA00022559"/>
    </source>
</evidence>
<proteinExistence type="predicted"/>
<dbReference type="Pfam" id="PF03098">
    <property type="entry name" value="An_peroxidase"/>
    <property type="match status" value="1"/>
</dbReference>
<keyword evidence="5 8" id="KW-0732">Signal</keyword>
<dbReference type="OMA" id="TRIECEL"/>
<sequence>MERASSKNILLLISHFLLISSSSSQNLIRFSADDAVRSDARDLQILQPPGFIPNNGDLGIQLLLKSSVQQAKDFVSTSEQPDQAFFNYSAASAKGHGLGGHVYCKFTPTTLKIGRLSNINIKSYEILTGKYQIRKDQVLPYLTQRLPDYCKKEEVLPLVCNPSSRYRTIDGTCNNIGNPYWGSSFIEFRRLVPSAYEDGWNEPRGGGFHLPATNLPNVRAVSVSLHPDYVHPDQKMTNMIPQFGQFLDHDMTLTPESDKRCCSKDSKNMDCFPIRIPNNDYFFSQLEQPQECMDFTRSTPLCFPGSSSSPSHAQREQFNVLTAFVDASHVYASEVNKSHLLRAWYGGRFITDENHPGFLPTVASVQARAPPGEKLHFMGHFYGGEERVNEMPALTVMHTLFFREHNRLADQIAGKRPHWDDETIFQEARRILVAEWQNFVYGEYLPIIFGGKTMTRYGLAFDDKRIYTEYNSALDPSIFHAFADAAYRFGHTLLNGLIRMMKGFQVMKEYKIRDNFFDHEQITFNGGEGYDLILGGLMAQNSQTYDTFITQDVTNFLLKEKGNKFGGDLIARNLQRGRDHGLPGYFMYRALCDLPPLTDNWNNRPANIPENVWNVLKTLYVSPMDIDLFSGGLSEVPVTDGVTGHTFNCLKALQFKRAKYGDRYFFTHSHQAGSFTREQIQTLRRRTLGDVICENSGVEMTTKNVFKMPSEENRMISCGDAGRERLNVEMFLIN</sequence>
<evidence type="ECO:0000313" key="9">
    <source>
        <dbReference type="EMBL" id="OXA44238.1"/>
    </source>
</evidence>
<feature type="chain" id="PRO_5012058969" evidence="8">
    <location>
        <begin position="25"/>
        <end position="734"/>
    </location>
</feature>